<evidence type="ECO:0000256" key="1">
    <source>
        <dbReference type="SAM" id="MobiDB-lite"/>
    </source>
</evidence>
<dbReference type="RefSeq" id="NP_173702.1">
    <property type="nucleotide sequence ID" value="NM_102136.3"/>
</dbReference>
<dbReference type="EMBL" id="CACSHJ010000087">
    <property type="protein sequence ID" value="CAA0234237.1"/>
    <property type="molecule type" value="Genomic_DNA"/>
</dbReference>
<evidence type="ECO:0000313" key="7">
    <source>
        <dbReference type="Proteomes" id="UP000426265"/>
    </source>
</evidence>
<feature type="compositionally biased region" description="Polar residues" evidence="1">
    <location>
        <begin position="64"/>
        <end position="73"/>
    </location>
</feature>
<gene>
    <name evidence="4" type="ordered locus">AXX17_At1g24040</name>
    <name evidence="5" type="ORF">AN1_LOCUS2432</name>
    <name evidence="3" type="ORF">C24_LOCUS2343</name>
</gene>
<reference evidence="4" key="2">
    <citation type="submission" date="2016-03" db="EMBL/GenBank/DDBJ databases">
        <title>Full-length assembly of Arabidopsis thaliana Ler reveals the complement of translocations and inversions.</title>
        <authorList>
            <person name="Zapata L."/>
            <person name="Schneeberger K."/>
            <person name="Ossowski S."/>
        </authorList>
    </citation>
    <scope>NUCLEOTIDE SEQUENCE [LARGE SCALE GENOMIC DNA]</scope>
    <source>
        <tissue evidence="4">Leaf</tissue>
    </source>
</reference>
<dbReference type="EMBL" id="LUHQ01000001">
    <property type="protein sequence ID" value="OAP15932.1"/>
    <property type="molecule type" value="Genomic_DNA"/>
</dbReference>
<dbReference type="Proteomes" id="UP000434276">
    <property type="component" value="Unassembled WGS sequence"/>
</dbReference>
<feature type="signal peptide" evidence="2">
    <location>
        <begin position="1"/>
        <end position="31"/>
    </location>
</feature>
<dbReference type="AlphaFoldDB" id="A0A178WFU5"/>
<dbReference type="Proteomes" id="UP000426265">
    <property type="component" value="Unassembled WGS sequence"/>
</dbReference>
<dbReference type="Proteomes" id="UP000078284">
    <property type="component" value="Chromosome 1"/>
</dbReference>
<keyword evidence="2" id="KW-0732">Signal</keyword>
<reference evidence="3 8" key="3">
    <citation type="submission" date="2019-12" db="EMBL/GenBank/DDBJ databases">
        <authorList>
            <person name="Jiao W.-B."/>
            <person name="Schneeberger K."/>
        </authorList>
    </citation>
    <scope>NUCLEOTIDE SEQUENCE [LARGE SCALE GENOMIC DNA]</scope>
    <source>
        <strain evidence="7">cv. An-1</strain>
        <strain evidence="8">cv. C24</strain>
    </source>
</reference>
<evidence type="ECO:0000256" key="2">
    <source>
        <dbReference type="SAM" id="SignalP"/>
    </source>
</evidence>
<protein>
    <recommendedName>
        <fullName evidence="9">Transmembrane protein</fullName>
    </recommendedName>
</protein>
<organism evidence="4 6">
    <name type="scientific">Arabidopsis thaliana</name>
    <name type="common">Mouse-ear cress</name>
    <dbReference type="NCBI Taxonomy" id="3702"/>
    <lineage>
        <taxon>Eukaryota</taxon>
        <taxon>Viridiplantae</taxon>
        <taxon>Streptophyta</taxon>
        <taxon>Embryophyta</taxon>
        <taxon>Tracheophyta</taxon>
        <taxon>Spermatophyta</taxon>
        <taxon>Magnoliopsida</taxon>
        <taxon>eudicotyledons</taxon>
        <taxon>Gunneridae</taxon>
        <taxon>Pentapetalae</taxon>
        <taxon>rosids</taxon>
        <taxon>malvids</taxon>
        <taxon>Brassicales</taxon>
        <taxon>Brassicaceae</taxon>
        <taxon>Camelineae</taxon>
        <taxon>Arabidopsis</taxon>
    </lineage>
</organism>
<reference evidence="6" key="1">
    <citation type="journal article" date="2016" name="Proc. Natl. Acad. Sci. U.S.A.">
        <title>Chromosome-level assembly of Arabidopsis thaliana Ler reveals the extent of translocation and inversion polymorphisms.</title>
        <authorList>
            <person name="Zapata L."/>
            <person name="Ding J."/>
            <person name="Willing E.M."/>
            <person name="Hartwig B."/>
            <person name="Bezdan D."/>
            <person name="Jiao W.B."/>
            <person name="Patel V."/>
            <person name="Velikkakam James G."/>
            <person name="Koornneef M."/>
            <person name="Ossowski S."/>
            <person name="Schneeberger K."/>
        </authorList>
    </citation>
    <scope>NUCLEOTIDE SEQUENCE [LARGE SCALE GENOMIC DNA]</scope>
    <source>
        <strain evidence="6">cv. Landsberg erecta</strain>
    </source>
</reference>
<evidence type="ECO:0000313" key="3">
    <source>
        <dbReference type="EMBL" id="CAA0234237.1"/>
    </source>
</evidence>
<feature type="region of interest" description="Disordered" evidence="1">
    <location>
        <begin position="44"/>
        <end position="73"/>
    </location>
</feature>
<dbReference type="KEGG" id="ath:AT1G22890"/>
<evidence type="ECO:0000313" key="6">
    <source>
        <dbReference type="Proteomes" id="UP000078284"/>
    </source>
</evidence>
<sequence>MAAKTSNLVALLLSLFLLLLSISSQVGLGEAKRNLRNNLRLDCVSHPSPPPPHRSMAPPIFVPPSTSHKGQGP</sequence>
<dbReference type="OMA" id="EAKHHQR"/>
<proteinExistence type="predicted"/>
<accession>A0A178WFU5</accession>
<feature type="chain" id="PRO_5038293585" description="Transmembrane protein" evidence="2">
    <location>
        <begin position="32"/>
        <end position="73"/>
    </location>
</feature>
<evidence type="ECO:0008006" key="9">
    <source>
        <dbReference type="Google" id="ProtNLM"/>
    </source>
</evidence>
<evidence type="ECO:0000313" key="8">
    <source>
        <dbReference type="Proteomes" id="UP000434276"/>
    </source>
</evidence>
<evidence type="ECO:0000313" key="5">
    <source>
        <dbReference type="EMBL" id="VYS46938.1"/>
    </source>
</evidence>
<name>A0A178WFU5_ARATH</name>
<dbReference type="ExpressionAtlas" id="A0A178WFU5">
    <property type="expression patterns" value="baseline and differential"/>
</dbReference>
<evidence type="ECO:0000313" key="4">
    <source>
        <dbReference type="EMBL" id="OAP15932.1"/>
    </source>
</evidence>
<dbReference type="EMBL" id="CACRSJ010000104">
    <property type="protein sequence ID" value="VYS46938.1"/>
    <property type="molecule type" value="Genomic_DNA"/>
</dbReference>